<gene>
    <name evidence="3" type="ORF">COV23_00955</name>
</gene>
<reference evidence="3 4" key="1">
    <citation type="submission" date="2017-09" db="EMBL/GenBank/DDBJ databases">
        <title>Depth-based differentiation of microbial function through sediment-hosted aquifers and enrichment of novel symbionts in the deep terrestrial subsurface.</title>
        <authorList>
            <person name="Probst A.J."/>
            <person name="Ladd B."/>
            <person name="Jarett J.K."/>
            <person name="Geller-Mcgrath D.E."/>
            <person name="Sieber C.M."/>
            <person name="Emerson J.B."/>
            <person name="Anantharaman K."/>
            <person name="Thomas B.C."/>
            <person name="Malmstrom R."/>
            <person name="Stieglmeier M."/>
            <person name="Klingl A."/>
            <person name="Woyke T."/>
            <person name="Ryan C.M."/>
            <person name="Banfield J.F."/>
        </authorList>
    </citation>
    <scope>NUCLEOTIDE SEQUENCE [LARGE SCALE GENOMIC DNA]</scope>
    <source>
        <strain evidence="3">CG10_big_fil_rev_8_21_14_0_10_31_9</strain>
    </source>
</reference>
<dbReference type="EMBL" id="PCXV01000017">
    <property type="protein sequence ID" value="PIR44214.1"/>
    <property type="molecule type" value="Genomic_DNA"/>
</dbReference>
<evidence type="ECO:0000256" key="1">
    <source>
        <dbReference type="SAM" id="Coils"/>
    </source>
</evidence>
<dbReference type="AlphaFoldDB" id="A0A2H0RDX8"/>
<dbReference type="Pfam" id="PF01551">
    <property type="entry name" value="Peptidase_M23"/>
    <property type="match status" value="1"/>
</dbReference>
<dbReference type="CDD" id="cd12797">
    <property type="entry name" value="M23_peptidase"/>
    <property type="match status" value="1"/>
</dbReference>
<feature type="coiled-coil region" evidence="1">
    <location>
        <begin position="37"/>
        <end position="127"/>
    </location>
</feature>
<proteinExistence type="predicted"/>
<dbReference type="Proteomes" id="UP000231602">
    <property type="component" value="Unassembled WGS sequence"/>
</dbReference>
<dbReference type="Gene3D" id="6.10.250.3150">
    <property type="match status" value="1"/>
</dbReference>
<protein>
    <recommendedName>
        <fullName evidence="2">M23ase beta-sheet core domain-containing protein</fullName>
    </recommendedName>
</protein>
<comment type="caution">
    <text evidence="3">The sequence shown here is derived from an EMBL/GenBank/DDBJ whole genome shotgun (WGS) entry which is preliminary data.</text>
</comment>
<sequence>MSNYIKGTIFTVVLFGIILMPVIVFGVEVPIEIKSEINKKNQEIQVLNDQIKNTQTQLESTKNQKQTLRQELKQVNTQLSQLNLGIKSSKVAVEKLGLEIDATQYDIKDSQEKIQENQKAISETIRQIQQKDDSGNFLIIFLKNKSLANSVFEIQGLVDFQDKLSVDIDNLRVLKDNLNSNLNIVSSKKSQKEIEAENLKNKKIIIDETKKYRQTVLEETQNKEKLYQRSLTKLQKKQEQIAVEIEKLEVTARHGINTNTIPSSHSGILAIPVTGTLTQGYGATTFARSGGYRGKWHNGIDFSAPIGTPVISAEKGIVKSVGNQDLYCYKGAYGKFILINYDNNLTTLYAHLSLQVVKEGQEVNRGDIIGYIGNTGYSTGPHLHFSVYSSPTVRVAPSVSCGPKMPYGGDLNPMNYI</sequence>
<dbReference type="InterPro" id="IPR016047">
    <property type="entry name" value="M23ase_b-sheet_dom"/>
</dbReference>
<dbReference type="InterPro" id="IPR011055">
    <property type="entry name" value="Dup_hybrid_motif"/>
</dbReference>
<dbReference type="SUPFAM" id="SSF51261">
    <property type="entry name" value="Duplicated hybrid motif"/>
    <property type="match status" value="1"/>
</dbReference>
<evidence type="ECO:0000313" key="4">
    <source>
        <dbReference type="Proteomes" id="UP000231602"/>
    </source>
</evidence>
<evidence type="ECO:0000313" key="3">
    <source>
        <dbReference type="EMBL" id="PIR44214.1"/>
    </source>
</evidence>
<organism evidence="3 4">
    <name type="scientific">Candidatus Wolfebacteria bacterium CG10_big_fil_rev_8_21_14_0_10_31_9</name>
    <dbReference type="NCBI Taxonomy" id="1975070"/>
    <lineage>
        <taxon>Bacteria</taxon>
        <taxon>Candidatus Wolfeibacteriota</taxon>
    </lineage>
</organism>
<evidence type="ECO:0000259" key="2">
    <source>
        <dbReference type="Pfam" id="PF01551"/>
    </source>
</evidence>
<accession>A0A2H0RDX8</accession>
<dbReference type="GO" id="GO:0004222">
    <property type="term" value="F:metalloendopeptidase activity"/>
    <property type="evidence" value="ECO:0007669"/>
    <property type="project" value="TreeGrafter"/>
</dbReference>
<feature type="domain" description="M23ase beta-sheet core" evidence="2">
    <location>
        <begin position="297"/>
        <end position="389"/>
    </location>
</feature>
<dbReference type="PANTHER" id="PTHR21666">
    <property type="entry name" value="PEPTIDASE-RELATED"/>
    <property type="match status" value="1"/>
</dbReference>
<dbReference type="Gene3D" id="2.70.70.10">
    <property type="entry name" value="Glucose Permease (Domain IIA)"/>
    <property type="match status" value="1"/>
</dbReference>
<name>A0A2H0RDX8_9BACT</name>
<dbReference type="InterPro" id="IPR050570">
    <property type="entry name" value="Cell_wall_metabolism_enzyme"/>
</dbReference>
<feature type="coiled-coil region" evidence="1">
    <location>
        <begin position="182"/>
        <end position="251"/>
    </location>
</feature>
<keyword evidence="1" id="KW-0175">Coiled coil</keyword>
<dbReference type="PANTHER" id="PTHR21666:SF270">
    <property type="entry name" value="MUREIN HYDROLASE ACTIVATOR ENVC"/>
    <property type="match status" value="1"/>
</dbReference>